<dbReference type="GO" id="GO:0009873">
    <property type="term" value="P:ethylene-activated signaling pathway"/>
    <property type="evidence" value="ECO:0007669"/>
    <property type="project" value="UniProtKB-KW"/>
</dbReference>
<keyword evidence="4" id="KW-0238">DNA-binding</keyword>
<keyword evidence="10" id="KW-1185">Reference proteome</keyword>
<dbReference type="CDD" id="cd00018">
    <property type="entry name" value="AP2"/>
    <property type="match status" value="2"/>
</dbReference>
<evidence type="ECO:0000256" key="3">
    <source>
        <dbReference type="ARBA" id="ARBA00023015"/>
    </source>
</evidence>
<dbReference type="Proteomes" id="UP001291623">
    <property type="component" value="Unassembled WGS sequence"/>
</dbReference>
<organism evidence="9 10">
    <name type="scientific">Anisodus tanguticus</name>
    <dbReference type="NCBI Taxonomy" id="243964"/>
    <lineage>
        <taxon>Eukaryota</taxon>
        <taxon>Viridiplantae</taxon>
        <taxon>Streptophyta</taxon>
        <taxon>Embryophyta</taxon>
        <taxon>Tracheophyta</taxon>
        <taxon>Spermatophyta</taxon>
        <taxon>Magnoliopsida</taxon>
        <taxon>eudicotyledons</taxon>
        <taxon>Gunneridae</taxon>
        <taxon>Pentapetalae</taxon>
        <taxon>asterids</taxon>
        <taxon>lamiids</taxon>
        <taxon>Solanales</taxon>
        <taxon>Solanaceae</taxon>
        <taxon>Solanoideae</taxon>
        <taxon>Hyoscyameae</taxon>
        <taxon>Anisodus</taxon>
    </lineage>
</organism>
<dbReference type="InterPro" id="IPR036955">
    <property type="entry name" value="AP2/ERF_dom_sf"/>
</dbReference>
<comment type="subcellular location">
    <subcellularLocation>
        <location evidence="1">Nucleus</location>
    </subcellularLocation>
</comment>
<dbReference type="SUPFAM" id="SSF54171">
    <property type="entry name" value="DNA-binding domain"/>
    <property type="match status" value="3"/>
</dbReference>
<sequence length="449" mass="50592">MENEGILSNFSGVRKRKWGKYVAEKWDPIKKKRVWLGTFNAAEEASEAYLAKQRAFAQLKQAFSQTPDSAHDMLDEMPSSNSTSTSAAMLDEMLSSNSTVKSVADDGKKPFITEISFRDRSPLLGMQSKQVCKGFNFNMHESEKLVKVNQGKEPIICVESSKQTSSKSSDDGCNNVTRNPKSKSGLLGIRKQKNGRYGAEIRDPIKHKQVWLGTFDTVEEAKQAYLSKKSEFDMLIKGNNKENKPKNCDQTLHAASVGKNKRIDSLNATRIVGVNKNKWGKYTSEIIDPISKKKIWLGTFGTYEQASQAYQSKKLEFQKLVKPKKKCNKKTHPTAREKQLGKEKLVNVNQGHVNCEGFQPESAAEENFHANQYMKFDVQRSKEAELQSNMPIREDAYLWMGQWVQLPGGKEVKFSLKLGLPIIDNYGSLLGEFSCLDNPQYILDGGCDE</sequence>
<evidence type="ECO:0000256" key="4">
    <source>
        <dbReference type="ARBA" id="ARBA00023125"/>
    </source>
</evidence>
<evidence type="ECO:0000256" key="2">
    <source>
        <dbReference type="ARBA" id="ARBA00022745"/>
    </source>
</evidence>
<dbReference type="InterPro" id="IPR001471">
    <property type="entry name" value="AP2/ERF_dom"/>
</dbReference>
<dbReference type="GO" id="GO:0005634">
    <property type="term" value="C:nucleus"/>
    <property type="evidence" value="ECO:0007669"/>
    <property type="project" value="UniProtKB-SubCell"/>
</dbReference>
<dbReference type="PANTHER" id="PTHR31677">
    <property type="entry name" value="AP2 DOMAIN CLASS TRANSCRIPTION FACTOR"/>
    <property type="match status" value="1"/>
</dbReference>
<evidence type="ECO:0000256" key="1">
    <source>
        <dbReference type="ARBA" id="ARBA00004123"/>
    </source>
</evidence>
<evidence type="ECO:0000256" key="6">
    <source>
        <dbReference type="ARBA" id="ARBA00023242"/>
    </source>
</evidence>
<reference evidence="9" key="1">
    <citation type="submission" date="2023-12" db="EMBL/GenBank/DDBJ databases">
        <title>Genome assembly of Anisodus tanguticus.</title>
        <authorList>
            <person name="Wang Y.-J."/>
        </authorList>
    </citation>
    <scope>NUCLEOTIDE SEQUENCE</scope>
    <source>
        <strain evidence="9">KB-2021</strain>
        <tissue evidence="9">Leaf</tissue>
    </source>
</reference>
<protein>
    <recommendedName>
        <fullName evidence="8">AP2/ERF domain-containing protein</fullName>
    </recommendedName>
</protein>
<dbReference type="EMBL" id="JAVYJV010000005">
    <property type="protein sequence ID" value="KAK4371331.1"/>
    <property type="molecule type" value="Genomic_DNA"/>
</dbReference>
<dbReference type="Pfam" id="PF00847">
    <property type="entry name" value="AP2"/>
    <property type="match status" value="1"/>
</dbReference>
<evidence type="ECO:0000259" key="8">
    <source>
        <dbReference type="PROSITE" id="PS51032"/>
    </source>
</evidence>
<dbReference type="InterPro" id="IPR016177">
    <property type="entry name" value="DNA-bd_dom_sf"/>
</dbReference>
<dbReference type="PROSITE" id="PS51032">
    <property type="entry name" value="AP2_ERF"/>
    <property type="match status" value="3"/>
</dbReference>
<dbReference type="Gene3D" id="3.30.730.10">
    <property type="entry name" value="AP2/ERF domain"/>
    <property type="match status" value="3"/>
</dbReference>
<dbReference type="AlphaFoldDB" id="A0AAE1SMC4"/>
<feature type="domain" description="AP2/ERF" evidence="8">
    <location>
        <begin position="9"/>
        <end position="67"/>
    </location>
</feature>
<accession>A0AAE1SMC4</accession>
<dbReference type="PANTHER" id="PTHR31677:SF222">
    <property type="entry name" value="AP2_ERF DOMAIN-CONTAINING TRANSCRIPTION FACTOR"/>
    <property type="match status" value="1"/>
</dbReference>
<feature type="domain" description="AP2/ERF" evidence="8">
    <location>
        <begin position="185"/>
        <end position="245"/>
    </location>
</feature>
<evidence type="ECO:0000313" key="10">
    <source>
        <dbReference type="Proteomes" id="UP001291623"/>
    </source>
</evidence>
<dbReference type="PRINTS" id="PR00367">
    <property type="entry name" value="ETHRSPELEMNT"/>
</dbReference>
<keyword evidence="3" id="KW-0805">Transcription regulation</keyword>
<gene>
    <name evidence="9" type="ORF">RND71_010806</name>
</gene>
<dbReference type="GO" id="GO:0003677">
    <property type="term" value="F:DNA binding"/>
    <property type="evidence" value="ECO:0007669"/>
    <property type="project" value="UniProtKB-KW"/>
</dbReference>
<evidence type="ECO:0000256" key="5">
    <source>
        <dbReference type="ARBA" id="ARBA00023163"/>
    </source>
</evidence>
<dbReference type="SMART" id="SM00380">
    <property type="entry name" value="AP2"/>
    <property type="match status" value="3"/>
</dbReference>
<keyword evidence="5" id="KW-0804">Transcription</keyword>
<evidence type="ECO:0000256" key="7">
    <source>
        <dbReference type="SAM" id="MobiDB-lite"/>
    </source>
</evidence>
<dbReference type="GO" id="GO:0003700">
    <property type="term" value="F:DNA-binding transcription factor activity"/>
    <property type="evidence" value="ECO:0007669"/>
    <property type="project" value="InterPro"/>
</dbReference>
<feature type="region of interest" description="Disordered" evidence="7">
    <location>
        <begin position="160"/>
        <end position="186"/>
    </location>
</feature>
<keyword evidence="2" id="KW-0936">Ethylene signaling pathway</keyword>
<comment type="caution">
    <text evidence="9">The sequence shown here is derived from an EMBL/GenBank/DDBJ whole genome shotgun (WGS) entry which is preliminary data.</text>
</comment>
<keyword evidence="6" id="KW-0539">Nucleus</keyword>
<name>A0AAE1SMC4_9SOLA</name>
<feature type="domain" description="AP2/ERF" evidence="8">
    <location>
        <begin position="270"/>
        <end position="330"/>
    </location>
</feature>
<evidence type="ECO:0000313" key="9">
    <source>
        <dbReference type="EMBL" id="KAK4371331.1"/>
    </source>
</evidence>
<proteinExistence type="predicted"/>